<evidence type="ECO:0000256" key="8">
    <source>
        <dbReference type="SAM" id="Phobius"/>
    </source>
</evidence>
<feature type="transmembrane region" description="Helical" evidence="8">
    <location>
        <begin position="256"/>
        <end position="276"/>
    </location>
</feature>
<feature type="transmembrane region" description="Helical" evidence="8">
    <location>
        <begin position="157"/>
        <end position="188"/>
    </location>
</feature>
<evidence type="ECO:0000313" key="9">
    <source>
        <dbReference type="EMBL" id="BEG98640.1"/>
    </source>
</evidence>
<evidence type="ECO:0000256" key="4">
    <source>
        <dbReference type="ARBA" id="ARBA00022679"/>
    </source>
</evidence>
<keyword evidence="5 8" id="KW-0812">Transmembrane</keyword>
<keyword evidence="10" id="KW-1185">Reference proteome</keyword>
<dbReference type="PANTHER" id="PTHR33908">
    <property type="entry name" value="MANNOSYLTRANSFERASE YKCB-RELATED"/>
    <property type="match status" value="1"/>
</dbReference>
<keyword evidence="7 8" id="KW-0472">Membrane</keyword>
<dbReference type="Proteomes" id="UP001496674">
    <property type="component" value="Chromosome"/>
</dbReference>
<proteinExistence type="predicted"/>
<gene>
    <name evidence="9" type="ORF">BSYN_09050</name>
</gene>
<protein>
    <submittedName>
        <fullName evidence="9">Dolichyl-phosphate-mannose--protein mannosyltransferase</fullName>
    </submittedName>
</protein>
<feature type="transmembrane region" description="Helical" evidence="8">
    <location>
        <begin position="369"/>
        <end position="388"/>
    </location>
</feature>
<keyword evidence="6 8" id="KW-1133">Transmembrane helix</keyword>
<keyword evidence="3 9" id="KW-0328">Glycosyltransferase</keyword>
<organism evidence="9 10">
    <name type="scientific">Bacteroides sedimenti</name>
    <dbReference type="NCBI Taxonomy" id="2136147"/>
    <lineage>
        <taxon>Bacteria</taxon>
        <taxon>Pseudomonadati</taxon>
        <taxon>Bacteroidota</taxon>
        <taxon>Bacteroidia</taxon>
        <taxon>Bacteroidales</taxon>
        <taxon>Bacteroidaceae</taxon>
        <taxon>Bacteroides</taxon>
    </lineage>
</organism>
<accession>A0ABM8IE97</accession>
<comment type="subcellular location">
    <subcellularLocation>
        <location evidence="1">Cell membrane</location>
        <topology evidence="1">Multi-pass membrane protein</topology>
    </subcellularLocation>
</comment>
<sequence length="514" mass="58377">MKANKYLLILLAFLPLLLFRDFTPDNELKYLSIADEAIRNGNFFTFTNHGLIYADKPPFYLWIVMLGKLLFGTHSMLFLGMFSVIPALVVLYVMDKWIASEVDLSNRISAQLMLITTGFFLGAAVVLRMDMLMCMFIVLSLYTFYQMYEGKGTKWSGFLFAFYVFMALFTKGPIGLLVPLLSVVAFLAVKGELRTIGRYWGIKTWGILLICSAVWFSGVYIEGGNAYLNNLLFNQTVNRAVDSFHHKKPIYYYFEVIWHCLAPWSLLCVGVIIAGLKAKIIRTDLEKFFLTVITVTFVGLSLISAKIEIYMLPAFPFFIYLTIMLWQKVRLNKFVSALIAIPTVILGLALPVVLVLGRFKSMTMLNNPIIYIACGLLTVVAILTLLSLYKRKDLHRAVNILAGGLLLVIFTGSFSIPSFNEYIGYKELCSKGKEVARHKGIKTYYIYNPNRMGNIDVYLEHELKDWKELEADSISSSKAILFVRTRDISRDSLLKQKVAGKEQFTKGNCTVVIF</sequence>
<feature type="transmembrane region" description="Helical" evidence="8">
    <location>
        <begin position="400"/>
        <end position="419"/>
    </location>
</feature>
<feature type="transmembrane region" description="Helical" evidence="8">
    <location>
        <begin position="59"/>
        <end position="92"/>
    </location>
</feature>
<reference evidence="9 10" key="1">
    <citation type="submission" date="2023-04" db="EMBL/GenBank/DDBJ databases">
        <title>Draft genome sequence of acteroides sedimenti strain YN3PY1.</title>
        <authorList>
            <person name="Yoshida N."/>
        </authorList>
    </citation>
    <scope>NUCLEOTIDE SEQUENCE [LARGE SCALE GENOMIC DNA]</scope>
    <source>
        <strain evidence="9 10">YN3PY1</strain>
    </source>
</reference>
<evidence type="ECO:0000256" key="3">
    <source>
        <dbReference type="ARBA" id="ARBA00022676"/>
    </source>
</evidence>
<evidence type="ECO:0000256" key="1">
    <source>
        <dbReference type="ARBA" id="ARBA00004651"/>
    </source>
</evidence>
<feature type="transmembrane region" description="Helical" evidence="8">
    <location>
        <begin position="200"/>
        <end position="221"/>
    </location>
</feature>
<name>A0ABM8IE97_9BACE</name>
<dbReference type="RefSeq" id="WP_353333741.1">
    <property type="nucleotide sequence ID" value="NZ_AP028055.1"/>
</dbReference>
<dbReference type="EMBL" id="AP028055">
    <property type="protein sequence ID" value="BEG98640.1"/>
    <property type="molecule type" value="Genomic_DNA"/>
</dbReference>
<evidence type="ECO:0000256" key="6">
    <source>
        <dbReference type="ARBA" id="ARBA00022989"/>
    </source>
</evidence>
<feature type="transmembrane region" description="Helical" evidence="8">
    <location>
        <begin position="112"/>
        <end position="145"/>
    </location>
</feature>
<keyword evidence="4" id="KW-0808">Transferase</keyword>
<feature type="transmembrane region" description="Helical" evidence="8">
    <location>
        <begin position="334"/>
        <end position="357"/>
    </location>
</feature>
<dbReference type="PANTHER" id="PTHR33908:SF3">
    <property type="entry name" value="UNDECAPRENYL PHOSPHATE-ALPHA-4-AMINO-4-DEOXY-L-ARABINOSE ARABINOSYL TRANSFERASE"/>
    <property type="match status" value="1"/>
</dbReference>
<evidence type="ECO:0000256" key="5">
    <source>
        <dbReference type="ARBA" id="ARBA00022692"/>
    </source>
</evidence>
<evidence type="ECO:0000313" key="10">
    <source>
        <dbReference type="Proteomes" id="UP001496674"/>
    </source>
</evidence>
<feature type="transmembrane region" description="Helical" evidence="8">
    <location>
        <begin position="288"/>
        <end position="304"/>
    </location>
</feature>
<dbReference type="GO" id="GO:0016757">
    <property type="term" value="F:glycosyltransferase activity"/>
    <property type="evidence" value="ECO:0007669"/>
    <property type="project" value="UniProtKB-KW"/>
</dbReference>
<evidence type="ECO:0000256" key="7">
    <source>
        <dbReference type="ARBA" id="ARBA00023136"/>
    </source>
</evidence>
<feature type="transmembrane region" description="Helical" evidence="8">
    <location>
        <begin position="310"/>
        <end position="327"/>
    </location>
</feature>
<keyword evidence="2" id="KW-1003">Cell membrane</keyword>
<dbReference type="InterPro" id="IPR050297">
    <property type="entry name" value="LipidA_mod_glycosyltrf_83"/>
</dbReference>
<evidence type="ECO:0000256" key="2">
    <source>
        <dbReference type="ARBA" id="ARBA00022475"/>
    </source>
</evidence>